<accession>A0A840RIU9</accession>
<proteinExistence type="predicted"/>
<dbReference type="AlphaFoldDB" id="A0A840RIU9"/>
<evidence type="ECO:0000256" key="2">
    <source>
        <dbReference type="SAM" id="SignalP"/>
    </source>
</evidence>
<dbReference type="GO" id="GO:0071966">
    <property type="term" value="P:fungal-type cell wall polysaccharide metabolic process"/>
    <property type="evidence" value="ECO:0007669"/>
    <property type="project" value="TreeGrafter"/>
</dbReference>
<dbReference type="Pfam" id="PF11790">
    <property type="entry name" value="Glyco_hydro_cc"/>
    <property type="match status" value="1"/>
</dbReference>
<feature type="compositionally biased region" description="Low complexity" evidence="1">
    <location>
        <begin position="34"/>
        <end position="43"/>
    </location>
</feature>
<keyword evidence="5" id="KW-1185">Reference proteome</keyword>
<dbReference type="InterPro" id="IPR053183">
    <property type="entry name" value="ASL1"/>
</dbReference>
<evidence type="ECO:0000259" key="3">
    <source>
        <dbReference type="Pfam" id="PF11790"/>
    </source>
</evidence>
<dbReference type="InterPro" id="IPR017853">
    <property type="entry name" value="GH"/>
</dbReference>
<dbReference type="PANTHER" id="PTHR34154">
    <property type="entry name" value="ALKALI-SENSITIVE LINKAGE PROTEIN 1"/>
    <property type="match status" value="1"/>
</dbReference>
<sequence>MLLPHSPARSLFTIAALSVCLTACGGGGSSDAAASSQVSSPSVTPTPTPTPAPSAVTKSFKRGVGYDFANSQDLAAVSPGVTWWYNWGLKPNASLPANAQSSASMDFVPMLWNGNFVDADVISYLRANPAIKYLLVLNEPNLVDQANMTPAAAAALWPRYEAISAATGVKLVGPAMNWGTLSGYSDPVVWLDAFYAAFRASNNRDPQIDYLAFHWYDYGLADQLNRLTKYGKPFWVTEFANWHSQTDGAQIDTLAKQEAQMADMVNTCETRTDVFRYAWFTGRLSPDPHFDSLLAGTGVLTDLGSKYLTQPW</sequence>
<gene>
    <name evidence="4" type="ORF">HNQ50_002977</name>
</gene>
<dbReference type="Proteomes" id="UP000543030">
    <property type="component" value="Unassembled WGS sequence"/>
</dbReference>
<reference evidence="4 5" key="1">
    <citation type="submission" date="2020-08" db="EMBL/GenBank/DDBJ databases">
        <title>Genomic Encyclopedia of Type Strains, Phase IV (KMG-IV): sequencing the most valuable type-strain genomes for metagenomic binning, comparative biology and taxonomic classification.</title>
        <authorList>
            <person name="Goeker M."/>
        </authorList>
    </citation>
    <scope>NUCLEOTIDE SEQUENCE [LARGE SCALE GENOMIC DNA]</scope>
    <source>
        <strain evidence="4 5">DSM 18233</strain>
    </source>
</reference>
<evidence type="ECO:0000256" key="1">
    <source>
        <dbReference type="SAM" id="MobiDB-lite"/>
    </source>
</evidence>
<feature type="chain" id="PRO_5032528040" description="Asl1-like glycosyl hydrolase catalytic domain-containing protein" evidence="2">
    <location>
        <begin position="26"/>
        <end position="312"/>
    </location>
</feature>
<dbReference type="SUPFAM" id="SSF51445">
    <property type="entry name" value="(Trans)glycosidases"/>
    <property type="match status" value="1"/>
</dbReference>
<keyword evidence="2" id="KW-0732">Signal</keyword>
<evidence type="ECO:0000313" key="5">
    <source>
        <dbReference type="Proteomes" id="UP000543030"/>
    </source>
</evidence>
<dbReference type="InterPro" id="IPR024655">
    <property type="entry name" value="Asl1_glyco_hydro_catalytic"/>
</dbReference>
<dbReference type="PANTHER" id="PTHR34154:SF3">
    <property type="entry name" value="ALKALI-SENSITIVE LINKAGE PROTEIN 1"/>
    <property type="match status" value="1"/>
</dbReference>
<feature type="region of interest" description="Disordered" evidence="1">
    <location>
        <begin position="34"/>
        <end position="55"/>
    </location>
</feature>
<dbReference type="Gene3D" id="3.20.20.80">
    <property type="entry name" value="Glycosidases"/>
    <property type="match status" value="1"/>
</dbReference>
<feature type="signal peptide" evidence="2">
    <location>
        <begin position="1"/>
        <end position="25"/>
    </location>
</feature>
<organism evidence="4 5">
    <name type="scientific">Silvimonas terrae</name>
    <dbReference type="NCBI Taxonomy" id="300266"/>
    <lineage>
        <taxon>Bacteria</taxon>
        <taxon>Pseudomonadati</taxon>
        <taxon>Pseudomonadota</taxon>
        <taxon>Betaproteobacteria</taxon>
        <taxon>Neisseriales</taxon>
        <taxon>Chitinibacteraceae</taxon>
        <taxon>Silvimonas</taxon>
    </lineage>
</organism>
<dbReference type="EMBL" id="JACHHN010000006">
    <property type="protein sequence ID" value="MBB5192236.1"/>
    <property type="molecule type" value="Genomic_DNA"/>
</dbReference>
<evidence type="ECO:0000313" key="4">
    <source>
        <dbReference type="EMBL" id="MBB5192236.1"/>
    </source>
</evidence>
<comment type="caution">
    <text evidence="4">The sequence shown here is derived from an EMBL/GenBank/DDBJ whole genome shotgun (WGS) entry which is preliminary data.</text>
</comment>
<name>A0A840RIU9_9NEIS</name>
<feature type="domain" description="Asl1-like glycosyl hydrolase catalytic" evidence="3">
    <location>
        <begin position="65"/>
        <end position="307"/>
    </location>
</feature>
<protein>
    <recommendedName>
        <fullName evidence="3">Asl1-like glycosyl hydrolase catalytic domain-containing protein</fullName>
    </recommendedName>
</protein>